<evidence type="ECO:0000313" key="1">
    <source>
        <dbReference type="EMBL" id="GBE86021.1"/>
    </source>
</evidence>
<name>A0A401GUW2_9APHY</name>
<accession>A0A401GUW2</accession>
<evidence type="ECO:0000313" key="2">
    <source>
        <dbReference type="Proteomes" id="UP000287166"/>
    </source>
</evidence>
<dbReference type="EMBL" id="BFAD01000008">
    <property type="protein sequence ID" value="GBE86021.1"/>
    <property type="molecule type" value="Genomic_DNA"/>
</dbReference>
<keyword evidence="2" id="KW-1185">Reference proteome</keyword>
<protein>
    <submittedName>
        <fullName evidence="1">Uncharacterized protein</fullName>
    </submittedName>
</protein>
<dbReference type="AlphaFoldDB" id="A0A401GUW2"/>
<proteinExistence type="predicted"/>
<dbReference type="Proteomes" id="UP000287166">
    <property type="component" value="Unassembled WGS sequence"/>
</dbReference>
<gene>
    <name evidence="1" type="ORF">SCP_0805450</name>
</gene>
<comment type="caution">
    <text evidence="1">The sequence shown here is derived from an EMBL/GenBank/DDBJ whole genome shotgun (WGS) entry which is preliminary data.</text>
</comment>
<organism evidence="1 2">
    <name type="scientific">Sparassis crispa</name>
    <dbReference type="NCBI Taxonomy" id="139825"/>
    <lineage>
        <taxon>Eukaryota</taxon>
        <taxon>Fungi</taxon>
        <taxon>Dikarya</taxon>
        <taxon>Basidiomycota</taxon>
        <taxon>Agaricomycotina</taxon>
        <taxon>Agaricomycetes</taxon>
        <taxon>Polyporales</taxon>
        <taxon>Sparassidaceae</taxon>
        <taxon>Sparassis</taxon>
    </lineage>
</organism>
<reference evidence="1 2" key="1">
    <citation type="journal article" date="2018" name="Sci. Rep.">
        <title>Genome sequence of the cauliflower mushroom Sparassis crispa (Hanabiratake) and its association with beneficial usage.</title>
        <authorList>
            <person name="Kiyama R."/>
            <person name="Furutani Y."/>
            <person name="Kawaguchi K."/>
            <person name="Nakanishi T."/>
        </authorList>
    </citation>
    <scope>NUCLEOTIDE SEQUENCE [LARGE SCALE GENOMIC DNA]</scope>
</reference>
<dbReference type="InParanoid" id="A0A401GUW2"/>
<dbReference type="GeneID" id="38782938"/>
<sequence length="56" mass="6662">MSDCTLLKLGLEGIVAERRGWHVNDWGEKREREGKDPNPRTRFFGAYDKDPNYWNH</sequence>
<dbReference type="RefSeq" id="XP_027616934.1">
    <property type="nucleotide sequence ID" value="XM_027761133.1"/>
</dbReference>